<gene>
    <name evidence="1" type="ORF">V1517DRAFT_314100</name>
</gene>
<evidence type="ECO:0000313" key="1">
    <source>
        <dbReference type="EMBL" id="KAK9325429.1"/>
    </source>
</evidence>
<protein>
    <submittedName>
        <fullName evidence="1">Uncharacterized protein</fullName>
    </submittedName>
</protein>
<name>A0ACC3TWR9_9ASCO</name>
<proteinExistence type="predicted"/>
<organism evidence="1 2">
    <name type="scientific">Lipomyces orientalis</name>
    <dbReference type="NCBI Taxonomy" id="1233043"/>
    <lineage>
        <taxon>Eukaryota</taxon>
        <taxon>Fungi</taxon>
        <taxon>Dikarya</taxon>
        <taxon>Ascomycota</taxon>
        <taxon>Saccharomycotina</taxon>
        <taxon>Lipomycetes</taxon>
        <taxon>Lipomycetales</taxon>
        <taxon>Lipomycetaceae</taxon>
        <taxon>Lipomyces</taxon>
    </lineage>
</organism>
<evidence type="ECO:0000313" key="2">
    <source>
        <dbReference type="Proteomes" id="UP001489719"/>
    </source>
</evidence>
<keyword evidence="2" id="KW-1185">Reference proteome</keyword>
<accession>A0ACC3TWR9</accession>
<sequence length="883" mass="96324">MNSDQANASLEDETRQHIDATDALHQQLQLLHQQLQEDTQELQDDRNGSIDQFRENADLDPGVSETIVSKEDAQHDVEARHDSEREHDQIEHQDGEEGDMELSEELQMHVAQLALELQQQGLGTLSPEELQQHLMAQLASGQLSLPHDAVEEENAGTEAEVVPEQEPESRDQVTQGTAIEALPSSMPERMQGPIPEPLPEPIQELIPKPLPESLSEPLQGSSLEVEPSSAMQDIVVDPALRALSTAPDEHLLSRAEVQESLVGAETEVHEIANEGAEDATTTLERLNELILGMDLSDPAAAIAQLQSATNIDPTTLLQAVTTALSSIIEGGEEALDEAEGEFDHEGLQPGEEGASRSRRKRIRKRLPPRNEEERQKLKLDNRERKKRWRMRNDERNKDNDLRVRVNRRADRMFGPERSEKKSQWIENEFARRRQRRMQRLQRSLGAIGSLGNLFGQAGVGDELQTALAEIMDREGDIERFNNTLLQLARDPNLIKNLTGMLQQMSGLEANESDDASTKAHHDEYNETDAQEQTAPADPVQAETEEGIIDPALLGPGLNFDNSEHSQLGKESQREQHTDQAEPRQTEGIVEILTEQAARDAVGGEQSGEPAVRDNAGREVTGQDEQPHGDLESAGRVIQPVDLEVAAQAVASFGDLGLSGTGIDESLLLQAFNMILANGILPDMSTGAGENVNAEVPGNTGHPTGSVQAPEALTIDNYEALDDEGTIDAASKTASDITRKRVRDSEDSDETPSSRRRISPSSPSERALTGTPSSARSPAVPTTRSSKVPRLTEPFLPSHFVAAAPSRPAYVLPASKAPLPPARPVPYGRPLSASGLTSPSMDDNPDRKKKVKAMGFPPMLKPLAQPISSISSSSSPRAHTAAQD</sequence>
<dbReference type="Proteomes" id="UP001489719">
    <property type="component" value="Unassembled WGS sequence"/>
</dbReference>
<comment type="caution">
    <text evidence="1">The sequence shown here is derived from an EMBL/GenBank/DDBJ whole genome shotgun (WGS) entry which is preliminary data.</text>
</comment>
<dbReference type="EMBL" id="MU970040">
    <property type="protein sequence ID" value="KAK9325429.1"/>
    <property type="molecule type" value="Genomic_DNA"/>
</dbReference>
<reference evidence="2" key="1">
    <citation type="journal article" date="2024" name="Front. Bioeng. Biotechnol.">
        <title>Genome-scale model development and genomic sequencing of the oleaginous clade Lipomyces.</title>
        <authorList>
            <person name="Czajka J.J."/>
            <person name="Han Y."/>
            <person name="Kim J."/>
            <person name="Mondo S.J."/>
            <person name="Hofstad B.A."/>
            <person name="Robles A."/>
            <person name="Haridas S."/>
            <person name="Riley R."/>
            <person name="LaButti K."/>
            <person name="Pangilinan J."/>
            <person name="Andreopoulos W."/>
            <person name="Lipzen A."/>
            <person name="Yan J."/>
            <person name="Wang M."/>
            <person name="Ng V."/>
            <person name="Grigoriev I.V."/>
            <person name="Spatafora J.W."/>
            <person name="Magnuson J.K."/>
            <person name="Baker S.E."/>
            <person name="Pomraning K.R."/>
        </authorList>
    </citation>
    <scope>NUCLEOTIDE SEQUENCE [LARGE SCALE GENOMIC DNA]</scope>
    <source>
        <strain evidence="2">CBS 10300</strain>
    </source>
</reference>